<protein>
    <submittedName>
        <fullName evidence="1">Uncharacterized protein</fullName>
    </submittedName>
</protein>
<dbReference type="STRING" id="551996.SAMN05192573_11424"/>
<gene>
    <name evidence="1" type="ORF">SAMN05192573_11424</name>
</gene>
<dbReference type="RefSeq" id="WP_143020842.1">
    <property type="nucleotide sequence ID" value="NZ_FNCG01000014.1"/>
</dbReference>
<keyword evidence="2" id="KW-1185">Reference proteome</keyword>
<sequence>MNILPVNTAQSSWYQLSSSNRTIIGTKVLEFVQDRWIEIKLISHDDKQRVYEYTLLDQNMDGSALIHEWAADMEWFQSPVQIITDLEGKFIGINNFNSIANCWQQGFRSKIAKKYRQQDGIDVMLSETDKLLQDPKRFLQSFMGYSHYRCFFQPFYREWQANESSSLILKGFFGTIDLPLVIYSFTEQHGNTVTITNEAEVDEERFERPVLVRMLKDLTNTYNLKVDLQTEMEEIYKFENNILQEADLFLQLHVPSFYTVVTAHQCRRIEQHELPKERVDKNELSNSVLHV</sequence>
<name>A0A1G8GE31_9SPHI</name>
<organism evidence="1 2">
    <name type="scientific">Mucilaginibacter gossypii</name>
    <dbReference type="NCBI Taxonomy" id="551996"/>
    <lineage>
        <taxon>Bacteria</taxon>
        <taxon>Pseudomonadati</taxon>
        <taxon>Bacteroidota</taxon>
        <taxon>Sphingobacteriia</taxon>
        <taxon>Sphingobacteriales</taxon>
        <taxon>Sphingobacteriaceae</taxon>
        <taxon>Mucilaginibacter</taxon>
    </lineage>
</organism>
<accession>A0A1G8GE31</accession>
<evidence type="ECO:0000313" key="2">
    <source>
        <dbReference type="Proteomes" id="UP000199705"/>
    </source>
</evidence>
<dbReference type="AlphaFoldDB" id="A0A1G8GE31"/>
<proteinExistence type="predicted"/>
<dbReference type="EMBL" id="FNCG01000014">
    <property type="protein sequence ID" value="SDH92571.1"/>
    <property type="molecule type" value="Genomic_DNA"/>
</dbReference>
<dbReference type="Proteomes" id="UP000199705">
    <property type="component" value="Unassembled WGS sequence"/>
</dbReference>
<evidence type="ECO:0000313" key="1">
    <source>
        <dbReference type="EMBL" id="SDH92571.1"/>
    </source>
</evidence>
<reference evidence="2" key="1">
    <citation type="submission" date="2016-10" db="EMBL/GenBank/DDBJ databases">
        <authorList>
            <person name="Varghese N."/>
            <person name="Submissions S."/>
        </authorList>
    </citation>
    <scope>NUCLEOTIDE SEQUENCE [LARGE SCALE GENOMIC DNA]</scope>
    <source>
        <strain evidence="2">Gh-67</strain>
    </source>
</reference>